<organism evidence="1 2">
    <name type="scientific">Temnothorax longispinosus</name>
    <dbReference type="NCBI Taxonomy" id="300112"/>
    <lineage>
        <taxon>Eukaryota</taxon>
        <taxon>Metazoa</taxon>
        <taxon>Ecdysozoa</taxon>
        <taxon>Arthropoda</taxon>
        <taxon>Hexapoda</taxon>
        <taxon>Insecta</taxon>
        <taxon>Pterygota</taxon>
        <taxon>Neoptera</taxon>
        <taxon>Endopterygota</taxon>
        <taxon>Hymenoptera</taxon>
        <taxon>Apocrita</taxon>
        <taxon>Aculeata</taxon>
        <taxon>Formicoidea</taxon>
        <taxon>Formicidae</taxon>
        <taxon>Myrmicinae</taxon>
        <taxon>Temnothorax</taxon>
    </lineage>
</organism>
<reference evidence="1 2" key="1">
    <citation type="journal article" date="2019" name="Philos. Trans. R. Soc. Lond., B, Biol. Sci.">
        <title>Ant behaviour and brain gene expression of defending hosts depend on the ecological success of the intruding social parasite.</title>
        <authorList>
            <person name="Kaur R."/>
            <person name="Stoldt M."/>
            <person name="Jongepier E."/>
            <person name="Feldmeyer B."/>
            <person name="Menzel F."/>
            <person name="Bornberg-Bauer E."/>
            <person name="Foitzik S."/>
        </authorList>
    </citation>
    <scope>NUCLEOTIDE SEQUENCE [LARGE SCALE GENOMIC DNA]</scope>
    <source>
        <tissue evidence="1">Whole body</tissue>
    </source>
</reference>
<dbReference type="EMBL" id="QBLH01001592">
    <property type="protein sequence ID" value="TGZ51567.1"/>
    <property type="molecule type" value="Genomic_DNA"/>
</dbReference>
<dbReference type="Proteomes" id="UP000310200">
    <property type="component" value="Unassembled WGS sequence"/>
</dbReference>
<keyword evidence="2" id="KW-1185">Reference proteome</keyword>
<dbReference type="AlphaFoldDB" id="A0A4S2KU50"/>
<sequence>MVDDEGWFGWRCLAAFEKLLMNLPRWFKKRSNVTRDFTIPETLTLRRSLDNSMLLGEKIMLDISKRVRKCEKQFTINLIKEDLGEGRWNGEEAKKPSGQMYRNMLKRSKLYITHRKLENHLTSCAVLFLLNLMSGKYILRTAEDGYLTQKNISFAFLRCIGVSVDEFTAVKEIVILRSI</sequence>
<gene>
    <name evidence="1" type="ORF">DBV15_11007</name>
</gene>
<name>A0A4S2KU50_9HYME</name>
<evidence type="ECO:0000313" key="1">
    <source>
        <dbReference type="EMBL" id="TGZ51567.1"/>
    </source>
</evidence>
<evidence type="ECO:0000313" key="2">
    <source>
        <dbReference type="Proteomes" id="UP000310200"/>
    </source>
</evidence>
<proteinExistence type="predicted"/>
<protein>
    <submittedName>
        <fullName evidence="1">Uncharacterized protein</fullName>
    </submittedName>
</protein>
<comment type="caution">
    <text evidence="1">The sequence shown here is derived from an EMBL/GenBank/DDBJ whole genome shotgun (WGS) entry which is preliminary data.</text>
</comment>
<accession>A0A4S2KU50</accession>